<dbReference type="GO" id="GO:0009432">
    <property type="term" value="P:SOS response"/>
    <property type="evidence" value="ECO:0007669"/>
    <property type="project" value="UniProtKB-UniRule"/>
</dbReference>
<dbReference type="InterPro" id="IPR032284">
    <property type="entry name" value="RecQ_Zn-bd"/>
</dbReference>
<dbReference type="EC" id="5.6.2.4" evidence="16"/>
<keyword evidence="8 20" id="KW-0347">Helicase</keyword>
<dbReference type="Gene3D" id="1.10.10.10">
    <property type="entry name" value="Winged helix-like DNA-binding domain superfamily/Winged helix DNA-binding domain"/>
    <property type="match status" value="1"/>
</dbReference>
<feature type="domain" description="Helicase C-terminal" evidence="19">
    <location>
        <begin position="219"/>
        <end position="369"/>
    </location>
</feature>
<dbReference type="RefSeq" id="WP_015234299.1">
    <property type="nucleotide sequence ID" value="NC_019793.1"/>
</dbReference>
<evidence type="ECO:0000256" key="16">
    <source>
        <dbReference type="NCBIfam" id="TIGR01389"/>
    </source>
</evidence>
<dbReference type="InterPro" id="IPR011545">
    <property type="entry name" value="DEAD/DEAH_box_helicase_dom"/>
</dbReference>
<dbReference type="GO" id="GO:0006281">
    <property type="term" value="P:DNA repair"/>
    <property type="evidence" value="ECO:0007669"/>
    <property type="project" value="UniProtKB-KW"/>
</dbReference>
<evidence type="ECO:0000256" key="1">
    <source>
        <dbReference type="ARBA" id="ARBA00001946"/>
    </source>
</evidence>
<dbReference type="InterPro" id="IPR029491">
    <property type="entry name" value="Helicase_HTH"/>
</dbReference>
<dbReference type="GO" id="GO:0030894">
    <property type="term" value="C:replisome"/>
    <property type="evidence" value="ECO:0007669"/>
    <property type="project" value="TreeGrafter"/>
</dbReference>
<dbReference type="STRING" id="937777.Deipe_0388"/>
<dbReference type="SMART" id="SM00490">
    <property type="entry name" value="HELICc"/>
    <property type="match status" value="1"/>
</dbReference>
<evidence type="ECO:0000259" key="18">
    <source>
        <dbReference type="PROSITE" id="PS51192"/>
    </source>
</evidence>
<dbReference type="EMBL" id="CP003382">
    <property type="protein sequence ID" value="AFZ65988.1"/>
    <property type="molecule type" value="Genomic_DNA"/>
</dbReference>
<dbReference type="InterPro" id="IPR044876">
    <property type="entry name" value="HRDC_dom_sf"/>
</dbReference>
<dbReference type="GO" id="GO:0016787">
    <property type="term" value="F:hydrolase activity"/>
    <property type="evidence" value="ECO:0007669"/>
    <property type="project" value="UniProtKB-KW"/>
</dbReference>
<dbReference type="InterPro" id="IPR036390">
    <property type="entry name" value="WH_DNA-bd_sf"/>
</dbReference>
<dbReference type="AlphaFoldDB" id="K9ZWG3"/>
<dbReference type="InterPro" id="IPR004589">
    <property type="entry name" value="DNA_helicase_ATP-dep_RecQ"/>
</dbReference>
<dbReference type="PANTHER" id="PTHR13710:SF105">
    <property type="entry name" value="ATP-DEPENDENT DNA HELICASE Q1"/>
    <property type="match status" value="1"/>
</dbReference>
<dbReference type="InterPro" id="IPR010997">
    <property type="entry name" value="HRDC-like_sf"/>
</dbReference>
<evidence type="ECO:0000256" key="5">
    <source>
        <dbReference type="ARBA" id="ARBA00022741"/>
    </source>
</evidence>
<dbReference type="Pfam" id="PF14493">
    <property type="entry name" value="HTH_40"/>
    <property type="match status" value="1"/>
</dbReference>
<dbReference type="PROSITE" id="PS51194">
    <property type="entry name" value="HELICASE_CTER"/>
    <property type="match status" value="1"/>
</dbReference>
<dbReference type="Pfam" id="PF09382">
    <property type="entry name" value="RQC"/>
    <property type="match status" value="1"/>
</dbReference>
<comment type="cofactor">
    <cofactor evidence="1">
        <name>Mg(2+)</name>
        <dbReference type="ChEBI" id="CHEBI:18420"/>
    </cofactor>
</comment>
<keyword evidence="6" id="KW-0227">DNA damage</keyword>
<dbReference type="GO" id="GO:0009378">
    <property type="term" value="F:four-way junction helicase activity"/>
    <property type="evidence" value="ECO:0007669"/>
    <property type="project" value="TreeGrafter"/>
</dbReference>
<keyword evidence="21" id="KW-1185">Reference proteome</keyword>
<dbReference type="GO" id="GO:0043590">
    <property type="term" value="C:bacterial nucleoid"/>
    <property type="evidence" value="ECO:0007669"/>
    <property type="project" value="TreeGrafter"/>
</dbReference>
<dbReference type="KEGG" id="dpd:Deipe_0388"/>
<dbReference type="PROSITE" id="PS50967">
    <property type="entry name" value="HRDC"/>
    <property type="match status" value="1"/>
</dbReference>
<dbReference type="Pfam" id="PF00271">
    <property type="entry name" value="Helicase_C"/>
    <property type="match status" value="1"/>
</dbReference>
<gene>
    <name evidence="20" type="ordered locus">Deipe_0388</name>
</gene>
<dbReference type="GO" id="GO:0006310">
    <property type="term" value="P:DNA recombination"/>
    <property type="evidence" value="ECO:0007669"/>
    <property type="project" value="UniProtKB-UniRule"/>
</dbReference>
<keyword evidence="10" id="KW-0067">ATP-binding</keyword>
<evidence type="ECO:0000256" key="2">
    <source>
        <dbReference type="ARBA" id="ARBA00001947"/>
    </source>
</evidence>
<evidence type="ECO:0000256" key="15">
    <source>
        <dbReference type="ARBA" id="ARBA00034617"/>
    </source>
</evidence>
<dbReference type="NCBIfam" id="TIGR01389">
    <property type="entry name" value="recQ"/>
    <property type="match status" value="1"/>
</dbReference>
<keyword evidence="11" id="KW-0238">DNA-binding</keyword>
<dbReference type="InterPro" id="IPR018982">
    <property type="entry name" value="RQC_domain"/>
</dbReference>
<dbReference type="GO" id="GO:0005737">
    <property type="term" value="C:cytoplasm"/>
    <property type="evidence" value="ECO:0007669"/>
    <property type="project" value="TreeGrafter"/>
</dbReference>
<dbReference type="InterPro" id="IPR036388">
    <property type="entry name" value="WH-like_DNA-bd_sf"/>
</dbReference>
<reference evidence="21" key="1">
    <citation type="submission" date="2012-03" db="EMBL/GenBank/DDBJ databases">
        <title>Complete sequence of chromosome of Deinococcus peraridilitoris DSM 19664.</title>
        <authorList>
            <person name="Lucas S."/>
            <person name="Copeland A."/>
            <person name="Lapidus A."/>
            <person name="Glavina del Rio T."/>
            <person name="Dalin E."/>
            <person name="Tice H."/>
            <person name="Bruce D."/>
            <person name="Goodwin L."/>
            <person name="Pitluck S."/>
            <person name="Peters L."/>
            <person name="Mikhailova N."/>
            <person name="Lu M."/>
            <person name="Kyrpides N."/>
            <person name="Mavromatis K."/>
            <person name="Ivanova N."/>
            <person name="Brettin T."/>
            <person name="Detter J.C."/>
            <person name="Han C."/>
            <person name="Larimer F."/>
            <person name="Land M."/>
            <person name="Hauser L."/>
            <person name="Markowitz V."/>
            <person name="Cheng J.-F."/>
            <person name="Hugenholtz P."/>
            <person name="Woyke T."/>
            <person name="Wu D."/>
            <person name="Pukall R."/>
            <person name="Steenblock K."/>
            <person name="Brambilla E."/>
            <person name="Klenk H.-P."/>
            <person name="Eisen J.A."/>
        </authorList>
    </citation>
    <scope>NUCLEOTIDE SEQUENCE [LARGE SCALE GENOMIC DNA]</scope>
    <source>
        <strain evidence="21">DSM 19664 / LMG 22246 / CIP 109416 / KR-200</strain>
    </source>
</reference>
<evidence type="ECO:0000313" key="21">
    <source>
        <dbReference type="Proteomes" id="UP000010467"/>
    </source>
</evidence>
<dbReference type="InterPro" id="IPR027417">
    <property type="entry name" value="P-loop_NTPase"/>
</dbReference>
<dbReference type="FunFam" id="3.40.50.300:FF:001389">
    <property type="entry name" value="ATP-dependent DNA helicase RecQ"/>
    <property type="match status" value="1"/>
</dbReference>
<evidence type="ECO:0000256" key="6">
    <source>
        <dbReference type="ARBA" id="ARBA00022763"/>
    </source>
</evidence>
<feature type="domain" description="HRDC" evidence="17">
    <location>
        <begin position="528"/>
        <end position="608"/>
    </location>
</feature>
<dbReference type="InterPro" id="IPR001650">
    <property type="entry name" value="Helicase_C-like"/>
</dbReference>
<dbReference type="Proteomes" id="UP000010467">
    <property type="component" value="Chromosome"/>
</dbReference>
<dbReference type="Gene3D" id="3.40.50.300">
    <property type="entry name" value="P-loop containing nucleotide triphosphate hydrolases"/>
    <property type="match status" value="2"/>
</dbReference>
<comment type="catalytic activity">
    <reaction evidence="15">
        <text>Couples ATP hydrolysis with the unwinding of duplex DNA by translocating in the 3'-5' direction.</text>
        <dbReference type="EC" id="5.6.2.4"/>
    </reaction>
</comment>
<keyword evidence="13" id="KW-0234">DNA repair</keyword>
<dbReference type="GO" id="GO:0006260">
    <property type="term" value="P:DNA replication"/>
    <property type="evidence" value="ECO:0007669"/>
    <property type="project" value="InterPro"/>
</dbReference>
<evidence type="ECO:0000256" key="9">
    <source>
        <dbReference type="ARBA" id="ARBA00022833"/>
    </source>
</evidence>
<dbReference type="CDD" id="cd17920">
    <property type="entry name" value="DEXHc_RecQ"/>
    <property type="match status" value="1"/>
</dbReference>
<dbReference type="Pfam" id="PF00270">
    <property type="entry name" value="DEAD"/>
    <property type="match status" value="1"/>
</dbReference>
<keyword evidence="5" id="KW-0547">Nucleotide-binding</keyword>
<keyword evidence="9" id="KW-0862">Zinc</keyword>
<dbReference type="HOGENOM" id="CLU_001103_14_3_0"/>
<keyword evidence="12" id="KW-0233">DNA recombination</keyword>
<evidence type="ECO:0000256" key="10">
    <source>
        <dbReference type="ARBA" id="ARBA00022840"/>
    </source>
</evidence>
<comment type="cofactor">
    <cofactor evidence="2">
        <name>Zn(2+)</name>
        <dbReference type="ChEBI" id="CHEBI:29105"/>
    </cofactor>
</comment>
<evidence type="ECO:0000259" key="17">
    <source>
        <dbReference type="PROSITE" id="PS50967"/>
    </source>
</evidence>
<proteinExistence type="inferred from homology"/>
<dbReference type="InterPro" id="IPR006293">
    <property type="entry name" value="DNA_helicase_ATP-dep_RecQ_bac"/>
</dbReference>
<keyword evidence="7" id="KW-0378">Hydrolase</keyword>
<evidence type="ECO:0000256" key="14">
    <source>
        <dbReference type="ARBA" id="ARBA00023235"/>
    </source>
</evidence>
<dbReference type="Pfam" id="PF16124">
    <property type="entry name" value="RecQ_Zn_bind"/>
    <property type="match status" value="1"/>
</dbReference>
<evidence type="ECO:0000256" key="7">
    <source>
        <dbReference type="ARBA" id="ARBA00022801"/>
    </source>
</evidence>
<dbReference type="InterPro" id="IPR002121">
    <property type="entry name" value="HRDC_dom"/>
</dbReference>
<dbReference type="NCBIfam" id="TIGR00614">
    <property type="entry name" value="recQ_fam"/>
    <property type="match status" value="1"/>
</dbReference>
<dbReference type="PANTHER" id="PTHR13710">
    <property type="entry name" value="DNA HELICASE RECQ FAMILY MEMBER"/>
    <property type="match status" value="1"/>
</dbReference>
<dbReference type="SMART" id="SM00341">
    <property type="entry name" value="HRDC"/>
    <property type="match status" value="1"/>
</dbReference>
<evidence type="ECO:0000259" key="19">
    <source>
        <dbReference type="PROSITE" id="PS51194"/>
    </source>
</evidence>
<dbReference type="FunFam" id="1.10.150.80:FF:000002">
    <property type="entry name" value="ATP-dependent DNA helicase RecQ"/>
    <property type="match status" value="1"/>
</dbReference>
<evidence type="ECO:0000256" key="4">
    <source>
        <dbReference type="ARBA" id="ARBA00022723"/>
    </source>
</evidence>
<dbReference type="Pfam" id="PF00570">
    <property type="entry name" value="HRDC"/>
    <property type="match status" value="1"/>
</dbReference>
<dbReference type="SUPFAM" id="SSF46785">
    <property type="entry name" value="Winged helix' DNA-binding domain"/>
    <property type="match status" value="1"/>
</dbReference>
<dbReference type="CDD" id="cd18794">
    <property type="entry name" value="SF2_C_RecQ"/>
    <property type="match status" value="1"/>
</dbReference>
<dbReference type="SMART" id="SM00487">
    <property type="entry name" value="DEXDc"/>
    <property type="match status" value="1"/>
</dbReference>
<protein>
    <recommendedName>
        <fullName evidence="16">DNA helicase RecQ</fullName>
        <ecNumber evidence="16">5.6.2.4</ecNumber>
    </recommendedName>
</protein>
<keyword evidence="14" id="KW-0413">Isomerase</keyword>
<evidence type="ECO:0000256" key="8">
    <source>
        <dbReference type="ARBA" id="ARBA00022806"/>
    </source>
</evidence>
<dbReference type="Gene3D" id="1.10.150.80">
    <property type="entry name" value="HRDC domain"/>
    <property type="match status" value="1"/>
</dbReference>
<dbReference type="SMART" id="SM00956">
    <property type="entry name" value="RQC"/>
    <property type="match status" value="1"/>
</dbReference>
<dbReference type="eggNOG" id="COG0514">
    <property type="taxonomic scope" value="Bacteria"/>
</dbReference>
<accession>K9ZWG3</accession>
<evidence type="ECO:0000256" key="3">
    <source>
        <dbReference type="ARBA" id="ARBA00005446"/>
    </source>
</evidence>
<sequence length="726" mass="79123">MLSQTDSPEVQVLKTVFGYDAFRGPQADIVRHVAAGADALVLMPTGGGKSLCYQVPALLRGATAIVVSPLIALMKDQVDALRQLGVRAAYLNSSLGAYEAREVEEALRHGELQLLYVAPERLMTPRFLDLLDRSEVSLFAIDEAHCVSQWGHDFRPEYLQLAVLAERYPHVPRLALTATADEATRREIVEKLHLQGARQFISSFDRPNIHYRIVEKNNALRQLLEFIRAEHDGDAGIVYCLSRKSVEESAAWLAAQGVSALPYHAGLGPEVRARHQERFLREEGLVMVATVAFGMGIDKPNVRFVAHLDLPKSLEGYYQETGRAGRDGLPSTVLMTYGLADVVSVRRMLASSTAPEPVRRVEGQKLDALLAFAESAQCRRQVLLRYFGEELSAPCGNCDTCQNPCETWDALVAAQKLLSAAVRTGNRFGAGHLIDILLGKDSPRVRALGHHQLSVYGLGSELSERQWRSVVRQLVALGYLTTDAGGHGSLIVTPAARALLKGECALRLRRDSDKPVKSARRPAAEPLGAHDEGLFAELRALRLQLAQAQKVPPYVIFHDATLKAMAESRPQTLTQLATISGVGQGKLERYGDAFLAVLQGHPPRGPVASGSGPLERSVAVAVGSKADTLEVTLQLLRGGLTIADIARERQLTAQTVSGHLAELARAGEVTPQEATGFSDSDLRAIEQAWQALPSDARGKLKPLREALGGAYDYDRLRVAHAWIARQ</sequence>
<evidence type="ECO:0000256" key="12">
    <source>
        <dbReference type="ARBA" id="ARBA00023172"/>
    </source>
</evidence>
<evidence type="ECO:0000256" key="11">
    <source>
        <dbReference type="ARBA" id="ARBA00023125"/>
    </source>
</evidence>
<dbReference type="FunFam" id="3.40.50.300:FF:000156">
    <property type="entry name" value="ATP-dependent DNA helicase recQ"/>
    <property type="match status" value="1"/>
</dbReference>
<evidence type="ECO:0000313" key="20">
    <source>
        <dbReference type="EMBL" id="AFZ65988.1"/>
    </source>
</evidence>
<evidence type="ECO:0000256" key="13">
    <source>
        <dbReference type="ARBA" id="ARBA00023204"/>
    </source>
</evidence>
<keyword evidence="4" id="KW-0479">Metal-binding</keyword>
<dbReference type="GO" id="GO:0003677">
    <property type="term" value="F:DNA binding"/>
    <property type="evidence" value="ECO:0007669"/>
    <property type="project" value="UniProtKB-KW"/>
</dbReference>
<comment type="similarity">
    <text evidence="3">Belongs to the helicase family. RecQ subfamily.</text>
</comment>
<dbReference type="PROSITE" id="PS51192">
    <property type="entry name" value="HELICASE_ATP_BIND_1"/>
    <property type="match status" value="1"/>
</dbReference>
<dbReference type="GO" id="GO:0046872">
    <property type="term" value="F:metal ion binding"/>
    <property type="evidence" value="ECO:0007669"/>
    <property type="project" value="UniProtKB-KW"/>
</dbReference>
<dbReference type="GO" id="GO:0043138">
    <property type="term" value="F:3'-5' DNA helicase activity"/>
    <property type="evidence" value="ECO:0007669"/>
    <property type="project" value="UniProtKB-EC"/>
</dbReference>
<name>K9ZWG3_DEIPD</name>
<feature type="domain" description="Helicase ATP-binding" evidence="18">
    <location>
        <begin position="30"/>
        <end position="198"/>
    </location>
</feature>
<dbReference type="InterPro" id="IPR014001">
    <property type="entry name" value="Helicase_ATP-bd"/>
</dbReference>
<dbReference type="SUPFAM" id="SSF47819">
    <property type="entry name" value="HRDC-like"/>
    <property type="match status" value="1"/>
</dbReference>
<dbReference type="PATRIC" id="fig|937777.3.peg.398"/>
<dbReference type="FunFam" id="1.10.10.10:FF:000175">
    <property type="entry name" value="ATP-dependent DNA helicase RecQ"/>
    <property type="match status" value="1"/>
</dbReference>
<dbReference type="SUPFAM" id="SSF52540">
    <property type="entry name" value="P-loop containing nucleoside triphosphate hydrolases"/>
    <property type="match status" value="2"/>
</dbReference>
<organism evidence="20 21">
    <name type="scientific">Deinococcus peraridilitoris (strain DSM 19664 / LMG 22246 / CIP 109416 / KR-200)</name>
    <dbReference type="NCBI Taxonomy" id="937777"/>
    <lineage>
        <taxon>Bacteria</taxon>
        <taxon>Thermotogati</taxon>
        <taxon>Deinococcota</taxon>
        <taxon>Deinococci</taxon>
        <taxon>Deinococcales</taxon>
        <taxon>Deinococcaceae</taxon>
        <taxon>Deinococcus</taxon>
    </lineage>
</organism>
<dbReference type="GO" id="GO:0005524">
    <property type="term" value="F:ATP binding"/>
    <property type="evidence" value="ECO:0007669"/>
    <property type="project" value="UniProtKB-KW"/>
</dbReference>